<evidence type="ECO:0000256" key="1">
    <source>
        <dbReference type="SAM" id="MobiDB-lite"/>
    </source>
</evidence>
<accession>A0ABX2RXX7</accession>
<proteinExistence type="predicted"/>
<feature type="region of interest" description="Disordered" evidence="1">
    <location>
        <begin position="239"/>
        <end position="313"/>
    </location>
</feature>
<feature type="transmembrane region" description="Helical" evidence="2">
    <location>
        <begin position="48"/>
        <end position="66"/>
    </location>
</feature>
<reference evidence="3 4" key="1">
    <citation type="submission" date="2020-07" db="EMBL/GenBank/DDBJ databases">
        <title>Sequencing the genomes of 1000 actinobacteria strains.</title>
        <authorList>
            <person name="Klenk H.-P."/>
        </authorList>
    </citation>
    <scope>NUCLEOTIDE SEQUENCE [LARGE SCALE GENOMIC DNA]</scope>
    <source>
        <strain evidence="3 4">DSM 43814</strain>
    </source>
</reference>
<feature type="compositionally biased region" description="Pro residues" evidence="1">
    <location>
        <begin position="260"/>
        <end position="286"/>
    </location>
</feature>
<evidence type="ECO:0000313" key="3">
    <source>
        <dbReference type="EMBL" id="NYF60144.1"/>
    </source>
</evidence>
<dbReference type="RefSeq" id="WP_179805696.1">
    <property type="nucleotide sequence ID" value="NZ_JACCCQ010000001.1"/>
</dbReference>
<dbReference type="Proteomes" id="UP000631553">
    <property type="component" value="Unassembled WGS sequence"/>
</dbReference>
<feature type="transmembrane region" description="Helical" evidence="2">
    <location>
        <begin position="100"/>
        <end position="118"/>
    </location>
</feature>
<gene>
    <name evidence="3" type="ORF">HDA35_005975</name>
</gene>
<keyword evidence="2" id="KW-0812">Transmembrane</keyword>
<protein>
    <submittedName>
        <fullName evidence="3">Uncharacterized protein</fullName>
    </submittedName>
</protein>
<evidence type="ECO:0000256" key="2">
    <source>
        <dbReference type="SAM" id="Phobius"/>
    </source>
</evidence>
<comment type="caution">
    <text evidence="3">The sequence shown here is derived from an EMBL/GenBank/DDBJ whole genome shotgun (WGS) entry which is preliminary data.</text>
</comment>
<feature type="compositionally biased region" description="Low complexity" evidence="1">
    <location>
        <begin position="242"/>
        <end position="259"/>
    </location>
</feature>
<dbReference type="EMBL" id="JACCCQ010000001">
    <property type="protein sequence ID" value="NYF60144.1"/>
    <property type="molecule type" value="Genomic_DNA"/>
</dbReference>
<keyword evidence="2" id="KW-0472">Membrane</keyword>
<feature type="transmembrane region" description="Helical" evidence="2">
    <location>
        <begin position="215"/>
        <end position="234"/>
    </location>
</feature>
<sequence>MTWSAVLLVTAVVWAVSVIRSVRLRAFVYSLPLPMTLALVTTGHRVDGAQLLGVLGLNLFFVTVALTHHRLRWPILLADLAGIAAYVALSAGLLAVPVPFGPALAGTMALWLLAMVVLRRRARAVAAAPERPVDARRDSLPAPAKLAVIFAGAVLTGLLGQLLRGMVVTFPYSGVLVAVEARRQLVDFSRHFARNSLALVGFLTAYHYLQDGSPVVALAGGWAAFALLATALHLPRRRRAEPAPAGGSGRAPAGALPDPSAGPAPAPPTRPAPDPSARPAPDPSVRPAPEGAAGAPRARPRPRPTAAERRATT</sequence>
<organism evidence="3 4">
    <name type="scientific">Micromonospora purpureochromogenes</name>
    <dbReference type="NCBI Taxonomy" id="47872"/>
    <lineage>
        <taxon>Bacteria</taxon>
        <taxon>Bacillati</taxon>
        <taxon>Actinomycetota</taxon>
        <taxon>Actinomycetes</taxon>
        <taxon>Micromonosporales</taxon>
        <taxon>Micromonosporaceae</taxon>
        <taxon>Micromonospora</taxon>
    </lineage>
</organism>
<evidence type="ECO:0000313" key="4">
    <source>
        <dbReference type="Proteomes" id="UP000631553"/>
    </source>
</evidence>
<keyword evidence="2" id="KW-1133">Transmembrane helix</keyword>
<feature type="compositionally biased region" description="Low complexity" evidence="1">
    <location>
        <begin position="287"/>
        <end position="297"/>
    </location>
</feature>
<keyword evidence="4" id="KW-1185">Reference proteome</keyword>
<feature type="transmembrane region" description="Helical" evidence="2">
    <location>
        <begin position="73"/>
        <end position="94"/>
    </location>
</feature>
<name>A0ABX2RXX7_9ACTN</name>